<dbReference type="EMBL" id="AP023094">
    <property type="protein sequence ID" value="BCE48452.1"/>
    <property type="molecule type" value="Genomic_DNA"/>
</dbReference>
<name>A0A809Z7B2_9BRAD</name>
<evidence type="ECO:0000256" key="1">
    <source>
        <dbReference type="SAM" id="MobiDB-lite"/>
    </source>
</evidence>
<reference evidence="4" key="2">
    <citation type="submission" date="2020-05" db="EMBL/GenBank/DDBJ databases">
        <title>Complete genome sequence of Bradyrhizobium diazoefficiens XF10 isolated from soybean nodule.</title>
        <authorList>
            <person name="Noda R."/>
            <person name="Kakizaki K."/>
            <person name="Minamisawa K."/>
        </authorList>
    </citation>
    <scope>NUCLEOTIDE SEQUENCE</scope>
    <source>
        <strain evidence="4">XF10</strain>
    </source>
</reference>
<feature type="compositionally biased region" description="Acidic residues" evidence="1">
    <location>
        <begin position="64"/>
        <end position="99"/>
    </location>
</feature>
<reference evidence="3" key="3">
    <citation type="submission" date="2020-05" db="EMBL/GenBank/DDBJ databases">
        <title>Complete genome sequence of Bradyrhizobium diazoefficiens XF4 isolated from soybean nodule.</title>
        <authorList>
            <person name="Noda R."/>
            <person name="Kakizaki K."/>
            <person name="Minamisawa K."/>
        </authorList>
    </citation>
    <scope>NUCLEOTIDE SEQUENCE</scope>
    <source>
        <strain evidence="3">XF4</strain>
    </source>
</reference>
<evidence type="ECO:0000313" key="2">
    <source>
        <dbReference type="EMBL" id="BCE22187.1"/>
    </source>
</evidence>
<feature type="region of interest" description="Disordered" evidence="1">
    <location>
        <begin position="36"/>
        <end position="120"/>
    </location>
</feature>
<feature type="compositionally biased region" description="Basic residues" evidence="1">
    <location>
        <begin position="106"/>
        <end position="120"/>
    </location>
</feature>
<organism evidence="3">
    <name type="scientific">Bradyrhizobium diazoefficiens</name>
    <dbReference type="NCBI Taxonomy" id="1355477"/>
    <lineage>
        <taxon>Bacteria</taxon>
        <taxon>Pseudomonadati</taxon>
        <taxon>Pseudomonadota</taxon>
        <taxon>Alphaproteobacteria</taxon>
        <taxon>Hyphomicrobiales</taxon>
        <taxon>Nitrobacteraceae</taxon>
        <taxon>Bradyrhizobium</taxon>
    </lineage>
</organism>
<dbReference type="EMBL" id="AP023099">
    <property type="protein sequence ID" value="BCE91968.1"/>
    <property type="molecule type" value="Genomic_DNA"/>
</dbReference>
<feature type="compositionally biased region" description="Low complexity" evidence="1">
    <location>
        <begin position="40"/>
        <end position="63"/>
    </location>
</feature>
<sequence>MLGAKGFRTREATANYKRRIRKLVTDEVRAARFANLHGNAEASPEPVAPVEPVEPAATETAPEAVEEQGAETNTEDNSADETGDEAGDEGEGDSEETPDTEGKPATPKKKGGKTAKKKSE</sequence>
<dbReference type="EMBL" id="AP023091">
    <property type="protein sequence ID" value="BCE22187.1"/>
    <property type="molecule type" value="Genomic_DNA"/>
</dbReference>
<evidence type="ECO:0000313" key="3">
    <source>
        <dbReference type="EMBL" id="BCE48452.1"/>
    </source>
</evidence>
<reference evidence="2" key="1">
    <citation type="submission" date="2020-05" db="EMBL/GenBank/DDBJ databases">
        <title>Complete genome sequence of Bradyrhizobium diazoefficiens XF1 isolated from soybean nodule.</title>
        <authorList>
            <person name="Noda R."/>
            <person name="Kakizaki K."/>
            <person name="Minamisawa K."/>
        </authorList>
    </citation>
    <scope>NUCLEOTIDE SEQUENCE</scope>
    <source>
        <strain evidence="2">XF1</strain>
    </source>
</reference>
<evidence type="ECO:0000313" key="4">
    <source>
        <dbReference type="EMBL" id="BCE91968.1"/>
    </source>
</evidence>
<accession>A0A809Z7B2</accession>
<proteinExistence type="predicted"/>
<dbReference type="AlphaFoldDB" id="A0A809Z7B2"/>
<gene>
    <name evidence="4" type="ORF">XF10B_47660</name>
    <name evidence="2" type="ORF">XF1B_48680</name>
    <name evidence="3" type="ORF">XF4B_48010</name>
</gene>
<protein>
    <submittedName>
        <fullName evidence="3">Uncharacterized protein</fullName>
    </submittedName>
</protein>